<protein>
    <submittedName>
        <fullName evidence="1">Uncharacterized protein</fullName>
    </submittedName>
</protein>
<dbReference type="PANTHER" id="PTHR25952:SF255">
    <property type="entry name" value="LINE-1 RETROTRANSPOSABLE ELEMENT ORF2 PROTEIN"/>
    <property type="match status" value="1"/>
</dbReference>
<reference evidence="1" key="3">
    <citation type="submission" date="2025-09" db="UniProtKB">
        <authorList>
            <consortium name="Ensembl"/>
        </authorList>
    </citation>
    <scope>IDENTIFICATION</scope>
</reference>
<name>A0A8I5QZI1_PAPAN</name>
<dbReference type="InterPro" id="IPR053179">
    <property type="entry name" value="LINE-1_ORF2_RT/EN"/>
</dbReference>
<proteinExistence type="predicted"/>
<dbReference type="Ensembl" id="ENSPANT00000071213.1">
    <property type="protein sequence ID" value="ENSPANP00000049258.1"/>
    <property type="gene ID" value="ENSPANG00000037595.1"/>
</dbReference>
<dbReference type="AlphaFoldDB" id="A0A8I5QZI1"/>
<dbReference type="PANTHER" id="PTHR25952">
    <property type="entry name" value="ENDO/EXONUCLEASE/PHOSPHATASE DOMAIN-CONTAINING PROTEIN"/>
    <property type="match status" value="1"/>
</dbReference>
<reference evidence="1" key="2">
    <citation type="submission" date="2025-08" db="UniProtKB">
        <authorList>
            <consortium name="Ensembl"/>
        </authorList>
    </citation>
    <scope>IDENTIFICATION</scope>
</reference>
<evidence type="ECO:0000313" key="2">
    <source>
        <dbReference type="Proteomes" id="UP000028761"/>
    </source>
</evidence>
<evidence type="ECO:0000313" key="1">
    <source>
        <dbReference type="Ensembl" id="ENSPANP00000049258.1"/>
    </source>
</evidence>
<dbReference type="GeneTree" id="ENSGT01150000286925"/>
<accession>A0A8I5QZI1</accession>
<sequence>MAILPKVICRFNAVFIKLPLTFFIELEKTILNFIWNQKRACIAKTILSKQNKAGGITLPDFKLYYKATVTKTAWYWYQNRYINQWNRTEASEITPHIYNHLIFDKPDKNKQWGNDSLFNKQCCENWLAIHRKLKLGSLTPYTKINSRWIKDLNRRLLRSCPGPLTAVKHCHPFPSLHFDLLKYHCAGPLLSAVDLVR</sequence>
<keyword evidence="2" id="KW-1185">Reference proteome</keyword>
<reference evidence="1 2" key="1">
    <citation type="submission" date="2012-03" db="EMBL/GenBank/DDBJ databases">
        <title>Whole Genome Assembly of Papio anubis.</title>
        <authorList>
            <person name="Liu Y.L."/>
            <person name="Abraham K.A."/>
            <person name="Akbar H.A."/>
            <person name="Ali S.A."/>
            <person name="Anosike U.A."/>
            <person name="Aqrawi P.A."/>
            <person name="Arias F.A."/>
            <person name="Attaway T.A."/>
            <person name="Awwad R.A."/>
            <person name="Babu C.B."/>
            <person name="Bandaranaike D.B."/>
            <person name="Battles P.B."/>
            <person name="Bell A.B."/>
            <person name="Beltran B.B."/>
            <person name="Berhane-Mersha D.B."/>
            <person name="Bess C.B."/>
            <person name="Bickham C.B."/>
            <person name="Bolden T.B."/>
            <person name="Carter K.C."/>
            <person name="Chau D.C."/>
            <person name="Chavez A.C."/>
            <person name="Clerc-Blankenburg K.C."/>
            <person name="Coyle M.C."/>
            <person name="Dao M.D."/>
            <person name="Davila M.L.D."/>
            <person name="Davy-Carroll L.D."/>
            <person name="Denson S.D."/>
            <person name="Dinh H.D."/>
            <person name="Fernandez S.F."/>
            <person name="Fernando P.F."/>
            <person name="Forbes L.F."/>
            <person name="Francis C.F."/>
            <person name="Francisco L.F."/>
            <person name="Fu Q.F."/>
            <person name="Garcia-Iii R.G."/>
            <person name="Garrett T.G."/>
            <person name="Gross S.G."/>
            <person name="Gubbala S.G."/>
            <person name="Hirani K.H."/>
            <person name="Hogues M.H."/>
            <person name="Hollins B.H."/>
            <person name="Jackson L.J."/>
            <person name="Javaid M.J."/>
            <person name="Jhangiani S.J."/>
            <person name="Johnson A.J."/>
            <person name="Johnson B.J."/>
            <person name="Jones J.J."/>
            <person name="Joshi V.J."/>
            <person name="Kalu J.K."/>
            <person name="Khan N.K."/>
            <person name="Korchina V.K."/>
            <person name="Kovar C.K."/>
            <person name="Lago L.L."/>
            <person name="Lara F.L."/>
            <person name="Le T.-K.L."/>
            <person name="Lee S.L."/>
            <person name="Legall-Iii F.L."/>
            <person name="Lemon S.L."/>
            <person name="Liu J.L."/>
            <person name="Liu Y.-S.L."/>
            <person name="Liyanage D.L."/>
            <person name="Lopez J.L."/>
            <person name="Lorensuhewa L.L."/>
            <person name="Mata R.M."/>
            <person name="Mathew T.M."/>
            <person name="Mercado C.M."/>
            <person name="Mercado I.M."/>
            <person name="Morales K.M."/>
            <person name="Morgan M.M."/>
            <person name="Munidasa M.M."/>
            <person name="Ngo D.N."/>
            <person name="Nguyen L.N."/>
            <person name="Nguyen T.N."/>
            <person name="Nguyen N.N."/>
            <person name="Obregon M.O."/>
            <person name="Okwuonu G.O."/>
            <person name="Ongeri F.O."/>
            <person name="Onwere C.O."/>
            <person name="Osifeso I.O."/>
            <person name="Parra A.P."/>
            <person name="Patil S.P."/>
            <person name="Perez A.P."/>
            <person name="Perez Y.P."/>
            <person name="Pham C.P."/>
            <person name="Pu L.-L.P."/>
            <person name="Puazo M.P."/>
            <person name="Quiroz J.Q."/>
            <person name="Rouhana J.R."/>
            <person name="Ruiz M.R."/>
            <person name="Ruiz S.-J.R."/>
            <person name="Saada N.S."/>
            <person name="Santibanez J.S."/>
            <person name="Scheel M.S."/>
            <person name="Schneider B.S."/>
            <person name="Simmons D.S."/>
            <person name="Sisson I.S."/>
            <person name="Tang L.-Y.T."/>
            <person name="Thornton R.T."/>
            <person name="Tisius J.T."/>
            <person name="Toledanes G.T."/>
            <person name="Trejos Z.T."/>
            <person name="Usmani K.U."/>
            <person name="Varghese R.V."/>
            <person name="Vattathil S.V."/>
            <person name="Vee V.V."/>
            <person name="Walker D.W."/>
            <person name="Weissenberger G.W."/>
            <person name="White C.W."/>
            <person name="Williams A.W."/>
            <person name="Woodworth J.W."/>
            <person name="Wright R.W."/>
            <person name="Zhu Y.Z."/>
            <person name="Han Y.H."/>
            <person name="Newsham I.N."/>
            <person name="Nazareth L.N."/>
            <person name="Worley K.W."/>
            <person name="Muzny D.M."/>
            <person name="Rogers J.R."/>
            <person name="Gibbs R.G."/>
        </authorList>
    </citation>
    <scope>NUCLEOTIDE SEQUENCE [LARGE SCALE GENOMIC DNA]</scope>
</reference>
<organism evidence="1 2">
    <name type="scientific">Papio anubis</name>
    <name type="common">Olive baboon</name>
    <dbReference type="NCBI Taxonomy" id="9555"/>
    <lineage>
        <taxon>Eukaryota</taxon>
        <taxon>Metazoa</taxon>
        <taxon>Chordata</taxon>
        <taxon>Craniata</taxon>
        <taxon>Vertebrata</taxon>
        <taxon>Euteleostomi</taxon>
        <taxon>Mammalia</taxon>
        <taxon>Eutheria</taxon>
        <taxon>Euarchontoglires</taxon>
        <taxon>Primates</taxon>
        <taxon>Haplorrhini</taxon>
        <taxon>Catarrhini</taxon>
        <taxon>Cercopithecidae</taxon>
        <taxon>Cercopithecinae</taxon>
        <taxon>Papio</taxon>
    </lineage>
</organism>
<dbReference type="Proteomes" id="UP000028761">
    <property type="component" value="Chromosome 4"/>
</dbReference>